<dbReference type="OrthoDB" id="3689at2759"/>
<dbReference type="GO" id="GO:0016607">
    <property type="term" value="C:nuclear speck"/>
    <property type="evidence" value="ECO:0007669"/>
    <property type="project" value="TreeGrafter"/>
</dbReference>
<feature type="coiled-coil region" evidence="3">
    <location>
        <begin position="157"/>
        <end position="192"/>
    </location>
</feature>
<dbReference type="OMA" id="IMQEQQG"/>
<name>A0A0N4WJA2_HAEPC</name>
<dbReference type="Proteomes" id="UP000268014">
    <property type="component" value="Unassembled WGS sequence"/>
</dbReference>
<keyword evidence="5" id="KW-1185">Reference proteome</keyword>
<comment type="similarity">
    <text evidence="1">Belongs to the FAM76 family.</text>
</comment>
<dbReference type="STRING" id="6290.A0A0N4WJA2"/>
<evidence type="ECO:0000313" key="4">
    <source>
        <dbReference type="EMBL" id="VDO41910.1"/>
    </source>
</evidence>
<gene>
    <name evidence="4" type="ORF">HPLM_LOCUS11073</name>
</gene>
<protein>
    <submittedName>
        <fullName evidence="6">C2H2-type domain-containing protein</fullName>
    </submittedName>
</protein>
<dbReference type="WBParaSite" id="HPLM_0001108101-mRNA-1">
    <property type="protein sequence ID" value="HPLM_0001108101-mRNA-1"/>
    <property type="gene ID" value="HPLM_0001108101"/>
</dbReference>
<evidence type="ECO:0000313" key="6">
    <source>
        <dbReference type="WBParaSite" id="HPLM_0001108101-mRNA-1"/>
    </source>
</evidence>
<sequence>MLGRYHNFYYRSSVQCEKCQRNEAKYGKPTTCKFCQLPAAFHEEKCVYCSHSERKFGAPIPCANCKLRAAFTKDPKKPLCHFDPLHLCRVPKAIKWVAETCKYEKSQAEPVKVAKRDPFADSGENVLLVQQLRDQISKLHSIVAQKDAAMLEKDKKVSTLQADLMSAERKHREKVEQLLKDKDDAIQRLTERHRQASLAAKTVRPR</sequence>
<evidence type="ECO:0000256" key="2">
    <source>
        <dbReference type="ARBA" id="ARBA00023054"/>
    </source>
</evidence>
<evidence type="ECO:0000256" key="3">
    <source>
        <dbReference type="SAM" id="Coils"/>
    </source>
</evidence>
<dbReference type="PANTHER" id="PTHR46176:SF1">
    <property type="entry name" value="LD21662P"/>
    <property type="match status" value="1"/>
</dbReference>
<dbReference type="EMBL" id="UZAF01017463">
    <property type="protein sequence ID" value="VDO41910.1"/>
    <property type="molecule type" value="Genomic_DNA"/>
</dbReference>
<keyword evidence="2 3" id="KW-0175">Coiled coil</keyword>
<dbReference type="InterPro" id="IPR032017">
    <property type="entry name" value="FAM76"/>
</dbReference>
<accession>A0A0N4WJA2</accession>
<dbReference type="Pfam" id="PF16046">
    <property type="entry name" value="FAM76"/>
    <property type="match status" value="2"/>
</dbReference>
<reference evidence="6" key="1">
    <citation type="submission" date="2017-02" db="UniProtKB">
        <authorList>
            <consortium name="WormBaseParasite"/>
        </authorList>
    </citation>
    <scope>IDENTIFICATION</scope>
</reference>
<organism evidence="6">
    <name type="scientific">Haemonchus placei</name>
    <name type="common">Barber's pole worm</name>
    <dbReference type="NCBI Taxonomy" id="6290"/>
    <lineage>
        <taxon>Eukaryota</taxon>
        <taxon>Metazoa</taxon>
        <taxon>Ecdysozoa</taxon>
        <taxon>Nematoda</taxon>
        <taxon>Chromadorea</taxon>
        <taxon>Rhabditida</taxon>
        <taxon>Rhabditina</taxon>
        <taxon>Rhabditomorpha</taxon>
        <taxon>Strongyloidea</taxon>
        <taxon>Trichostrongylidae</taxon>
        <taxon>Haemonchus</taxon>
    </lineage>
</organism>
<reference evidence="4 5" key="2">
    <citation type="submission" date="2018-11" db="EMBL/GenBank/DDBJ databases">
        <authorList>
            <consortium name="Pathogen Informatics"/>
        </authorList>
    </citation>
    <scope>NUCLEOTIDE SEQUENCE [LARGE SCALE GENOMIC DNA]</scope>
    <source>
        <strain evidence="4 5">MHpl1</strain>
    </source>
</reference>
<evidence type="ECO:0000313" key="5">
    <source>
        <dbReference type="Proteomes" id="UP000268014"/>
    </source>
</evidence>
<dbReference type="AlphaFoldDB" id="A0A0N4WJA2"/>
<dbReference type="PANTHER" id="PTHR46176">
    <property type="entry name" value="LD21662P"/>
    <property type="match status" value="1"/>
</dbReference>
<proteinExistence type="inferred from homology"/>
<evidence type="ECO:0000256" key="1">
    <source>
        <dbReference type="ARBA" id="ARBA00009097"/>
    </source>
</evidence>